<dbReference type="InterPro" id="IPR028266">
    <property type="entry name" value="TP53I11"/>
</dbReference>
<gene>
    <name evidence="9" type="ORF">NHX12_002357</name>
</gene>
<evidence type="ECO:0000256" key="7">
    <source>
        <dbReference type="ARBA" id="ARBA00032100"/>
    </source>
</evidence>
<protein>
    <recommendedName>
        <fullName evidence="2">Tumor protein p53-inducible protein 11</fullName>
    </recommendedName>
    <alternativeName>
        <fullName evidence="7">p53-induced gene 11 protein</fullName>
    </alternativeName>
</protein>
<accession>A0A9Q0IFD1</accession>
<feature type="transmembrane region" description="Helical" evidence="8">
    <location>
        <begin position="58"/>
        <end position="81"/>
    </location>
</feature>
<evidence type="ECO:0000256" key="1">
    <source>
        <dbReference type="ARBA" id="ARBA00004141"/>
    </source>
</evidence>
<organism evidence="9 10">
    <name type="scientific">Muraenolepis orangiensis</name>
    <name type="common">Patagonian moray cod</name>
    <dbReference type="NCBI Taxonomy" id="630683"/>
    <lineage>
        <taxon>Eukaryota</taxon>
        <taxon>Metazoa</taxon>
        <taxon>Chordata</taxon>
        <taxon>Craniata</taxon>
        <taxon>Vertebrata</taxon>
        <taxon>Euteleostomi</taxon>
        <taxon>Actinopterygii</taxon>
        <taxon>Neopterygii</taxon>
        <taxon>Teleostei</taxon>
        <taxon>Neoteleostei</taxon>
        <taxon>Acanthomorphata</taxon>
        <taxon>Zeiogadaria</taxon>
        <taxon>Gadariae</taxon>
        <taxon>Gadiformes</taxon>
        <taxon>Muraenolepidoidei</taxon>
        <taxon>Muraenolepididae</taxon>
        <taxon>Muraenolepis</taxon>
    </lineage>
</organism>
<keyword evidence="10" id="KW-1185">Reference proteome</keyword>
<dbReference type="GO" id="GO:0016020">
    <property type="term" value="C:membrane"/>
    <property type="evidence" value="ECO:0007669"/>
    <property type="project" value="UniProtKB-SubCell"/>
</dbReference>
<keyword evidence="6 8" id="KW-0472">Membrane</keyword>
<comment type="caution">
    <text evidence="9">The sequence shown here is derived from an EMBL/GenBank/DDBJ whole genome shotgun (WGS) entry which is preliminary data.</text>
</comment>
<sequence length="114" mass="12972">MALMALVFPNHLYEVVFEEELSTTSLSIRLYGGALLSISLIMWNGLYTAEKVVIQWTLLSEACYFAVQFLVTSLTLLELGIMPNTAVLLLFSRLLFLAVTLAYYYHLGRRVKKM</sequence>
<evidence type="ECO:0000313" key="9">
    <source>
        <dbReference type="EMBL" id="KAJ3595948.1"/>
    </source>
</evidence>
<feature type="transmembrane region" description="Helical" evidence="8">
    <location>
        <begin position="28"/>
        <end position="46"/>
    </location>
</feature>
<dbReference type="PANTHER" id="PTHR31584">
    <property type="entry name" value="TUMOR PROTEIN P53-INDUCIBLE PROTEIN 11"/>
    <property type="match status" value="1"/>
</dbReference>
<proteinExistence type="predicted"/>
<dbReference type="EMBL" id="JANIIK010000110">
    <property type="protein sequence ID" value="KAJ3595948.1"/>
    <property type="molecule type" value="Genomic_DNA"/>
</dbReference>
<evidence type="ECO:0000256" key="6">
    <source>
        <dbReference type="ARBA" id="ARBA00023136"/>
    </source>
</evidence>
<dbReference type="Proteomes" id="UP001148018">
    <property type="component" value="Unassembled WGS sequence"/>
</dbReference>
<evidence type="ECO:0000256" key="3">
    <source>
        <dbReference type="ARBA" id="ARBA00022553"/>
    </source>
</evidence>
<evidence type="ECO:0000256" key="4">
    <source>
        <dbReference type="ARBA" id="ARBA00022692"/>
    </source>
</evidence>
<evidence type="ECO:0000256" key="5">
    <source>
        <dbReference type="ARBA" id="ARBA00022989"/>
    </source>
</evidence>
<evidence type="ECO:0000256" key="8">
    <source>
        <dbReference type="SAM" id="Phobius"/>
    </source>
</evidence>
<reference evidence="9" key="1">
    <citation type="submission" date="2022-07" db="EMBL/GenBank/DDBJ databases">
        <title>Chromosome-level genome of Muraenolepis orangiensis.</title>
        <authorList>
            <person name="Kim J."/>
        </authorList>
    </citation>
    <scope>NUCLEOTIDE SEQUENCE</scope>
    <source>
        <strain evidence="9">KU_S4_2022</strain>
        <tissue evidence="9">Muscle</tissue>
    </source>
</reference>
<evidence type="ECO:0000256" key="2">
    <source>
        <dbReference type="ARBA" id="ARBA00019449"/>
    </source>
</evidence>
<keyword evidence="3" id="KW-0597">Phosphoprotein</keyword>
<dbReference type="AlphaFoldDB" id="A0A9Q0IFD1"/>
<keyword evidence="5 8" id="KW-1133">Transmembrane helix</keyword>
<dbReference type="Pfam" id="PF14936">
    <property type="entry name" value="p53-inducible11"/>
    <property type="match status" value="1"/>
</dbReference>
<dbReference type="OrthoDB" id="6243248at2759"/>
<name>A0A9Q0IFD1_9TELE</name>
<keyword evidence="4 8" id="KW-0812">Transmembrane</keyword>
<comment type="subcellular location">
    <subcellularLocation>
        <location evidence="1">Membrane</location>
        <topology evidence="1">Multi-pass membrane protein</topology>
    </subcellularLocation>
</comment>
<dbReference type="PANTHER" id="PTHR31584:SF1">
    <property type="entry name" value="TUMOR PROTEIN P53-INDUCIBLE PROTEIN 11"/>
    <property type="match status" value="1"/>
</dbReference>
<feature type="transmembrane region" description="Helical" evidence="8">
    <location>
        <begin position="87"/>
        <end position="105"/>
    </location>
</feature>
<evidence type="ECO:0000313" key="10">
    <source>
        <dbReference type="Proteomes" id="UP001148018"/>
    </source>
</evidence>